<keyword evidence="3 4" id="KW-0520">NAD</keyword>
<protein>
    <recommendedName>
        <fullName evidence="4">NAD-dependent protein deacetylase</fullName>
        <ecNumber evidence="4">2.3.1.286</ecNumber>
    </recommendedName>
    <alternativeName>
        <fullName evidence="4">Regulatory protein SIR2 homolog</fullName>
    </alternativeName>
</protein>
<feature type="binding site" evidence="4">
    <location>
        <position position="230"/>
    </location>
    <ligand>
        <name>NAD(+)</name>
        <dbReference type="ChEBI" id="CHEBI:57540"/>
    </ligand>
</feature>
<dbReference type="Proteomes" id="UP000234335">
    <property type="component" value="Unassembled WGS sequence"/>
</dbReference>
<dbReference type="InterPro" id="IPR050134">
    <property type="entry name" value="NAD-dep_sirtuin_deacylases"/>
</dbReference>
<dbReference type="InterPro" id="IPR028628">
    <property type="entry name" value="Sirtuin_class_U"/>
</dbReference>
<evidence type="ECO:0000313" key="8">
    <source>
        <dbReference type="Proteomes" id="UP000234335"/>
    </source>
</evidence>
<dbReference type="NCBIfam" id="NF001752">
    <property type="entry name" value="PRK00481.1-1"/>
    <property type="match status" value="1"/>
</dbReference>
<dbReference type="GO" id="GO:0008270">
    <property type="term" value="F:zinc ion binding"/>
    <property type="evidence" value="ECO:0007669"/>
    <property type="project" value="UniProtKB-UniRule"/>
</dbReference>
<feature type="domain" description="Deacetylase sirtuin-type" evidence="6">
    <location>
        <begin position="1"/>
        <end position="244"/>
    </location>
</feature>
<feature type="binding site" evidence="4">
    <location>
        <position position="229"/>
    </location>
    <ligand>
        <name>NAD(+)</name>
        <dbReference type="ChEBI" id="CHEBI:57540"/>
    </ligand>
</feature>
<feature type="binding site" evidence="4">
    <location>
        <position position="31"/>
    </location>
    <ligand>
        <name>nicotinamide</name>
        <dbReference type="ChEBI" id="CHEBI:17154"/>
    </ligand>
</feature>
<evidence type="ECO:0000256" key="3">
    <source>
        <dbReference type="ARBA" id="ARBA00023027"/>
    </source>
</evidence>
<feature type="binding site" evidence="4">
    <location>
        <position position="101"/>
    </location>
    <ligand>
        <name>NAD(+)</name>
        <dbReference type="ChEBI" id="CHEBI:57540"/>
    </ligand>
</feature>
<feature type="binding site" evidence="4 5">
    <location>
        <position position="151"/>
    </location>
    <ligand>
        <name>Zn(2+)</name>
        <dbReference type="ChEBI" id="CHEBI:29105"/>
    </ligand>
</feature>
<keyword evidence="8" id="KW-1185">Reference proteome</keyword>
<dbReference type="EMBL" id="PKGS01000003">
    <property type="protein sequence ID" value="PKZ16611.1"/>
    <property type="molecule type" value="Genomic_DNA"/>
</dbReference>
<dbReference type="HAMAP" id="MF_01968">
    <property type="entry name" value="Sirtuin_ClassU"/>
    <property type="match status" value="1"/>
</dbReference>
<keyword evidence="4 5" id="KW-0862">Zinc</keyword>
<dbReference type="SUPFAM" id="SSF52467">
    <property type="entry name" value="DHS-like NAD/FAD-binding domain"/>
    <property type="match status" value="1"/>
</dbReference>
<dbReference type="Pfam" id="PF02146">
    <property type="entry name" value="SIR2"/>
    <property type="match status" value="1"/>
</dbReference>
<dbReference type="PANTHER" id="PTHR11085:SF4">
    <property type="entry name" value="NAD-DEPENDENT PROTEIN DEACYLASE"/>
    <property type="match status" value="1"/>
</dbReference>
<dbReference type="GO" id="GO:0005737">
    <property type="term" value="C:cytoplasm"/>
    <property type="evidence" value="ECO:0007669"/>
    <property type="project" value="UniProtKB-SubCell"/>
</dbReference>
<evidence type="ECO:0000256" key="4">
    <source>
        <dbReference type="HAMAP-Rule" id="MF_01968"/>
    </source>
</evidence>
<dbReference type="PANTHER" id="PTHR11085">
    <property type="entry name" value="NAD-DEPENDENT PROTEIN DEACYLASE SIRTUIN-5, MITOCHONDRIAL-RELATED"/>
    <property type="match status" value="1"/>
</dbReference>
<comment type="function">
    <text evidence="4">NAD-dependent protein deacetylase which modulates the activities of several enzymes which are inactive in their acetylated form.</text>
</comment>
<dbReference type="Gene3D" id="3.30.1600.10">
    <property type="entry name" value="SIR2/SIRT2 'Small Domain"/>
    <property type="match status" value="1"/>
</dbReference>
<feature type="binding site" evidence="4">
    <location>
        <position position="212"/>
    </location>
    <ligand>
        <name>NAD(+)</name>
        <dbReference type="ChEBI" id="CHEBI:57540"/>
    </ligand>
</feature>
<dbReference type="InterPro" id="IPR003000">
    <property type="entry name" value="Sirtuin"/>
</dbReference>
<sequence length="244" mass="27179">MQEIKELINNSNNIVFFGGAGVSTASGLPDFRSATGLYNKKNNANYSPEYMLSHEFFINHPDEFMKYVKENLMIDGVLPNDCHYALAKLEKMGKLKGIITQNIDALHQKAGSKNVIELHGTLNDYYCTSCGQRYDVEYVNKFTDLPTCEKCSGVVRPDIVLYGEGLDQENISYAINLISHADVLIIGGTSLAVYPAAGLIDFYRGNKLILINKDDTGRESAADYVLKGDISKIMKELVEDLDER</sequence>
<comment type="caution">
    <text evidence="4">Lacks conserved residue(s) required for the propagation of feature annotation.</text>
</comment>
<keyword evidence="2 4" id="KW-0808">Transferase</keyword>
<reference evidence="7 8" key="1">
    <citation type="submission" date="2017-12" db="EMBL/GenBank/DDBJ databases">
        <title>Phylogenetic diversity of female urinary microbiome.</title>
        <authorList>
            <person name="Thomas-White K."/>
            <person name="Wolfe A.J."/>
        </authorList>
    </citation>
    <scope>NUCLEOTIDE SEQUENCE [LARGE SCALE GENOMIC DNA]</scope>
    <source>
        <strain evidence="7 8">UMB0119</strain>
    </source>
</reference>
<comment type="catalytic activity">
    <reaction evidence="4">
        <text>N(6)-acetyl-L-lysyl-[protein] + NAD(+) + H2O = 2''-O-acetyl-ADP-D-ribose + nicotinamide + L-lysyl-[protein]</text>
        <dbReference type="Rhea" id="RHEA:43636"/>
        <dbReference type="Rhea" id="RHEA-COMP:9752"/>
        <dbReference type="Rhea" id="RHEA-COMP:10731"/>
        <dbReference type="ChEBI" id="CHEBI:15377"/>
        <dbReference type="ChEBI" id="CHEBI:17154"/>
        <dbReference type="ChEBI" id="CHEBI:29969"/>
        <dbReference type="ChEBI" id="CHEBI:57540"/>
        <dbReference type="ChEBI" id="CHEBI:61930"/>
        <dbReference type="ChEBI" id="CHEBI:83767"/>
        <dbReference type="EC" id="2.3.1.286"/>
    </reaction>
</comment>
<gene>
    <name evidence="4" type="primary">cobB</name>
    <name evidence="7" type="ORF">CYJ34_05275</name>
</gene>
<keyword evidence="1 4" id="KW-0963">Cytoplasm</keyword>
<feature type="binding site" evidence="4">
    <location>
        <position position="119"/>
    </location>
    <ligand>
        <name>NAD(+)</name>
        <dbReference type="ChEBI" id="CHEBI:57540"/>
    </ligand>
</feature>
<dbReference type="PROSITE" id="PS50305">
    <property type="entry name" value="SIRTUIN"/>
    <property type="match status" value="1"/>
</dbReference>
<feature type="binding site" evidence="4">
    <location>
        <position position="103"/>
    </location>
    <ligand>
        <name>nicotinamide</name>
        <dbReference type="ChEBI" id="CHEBI:17154"/>
    </ligand>
</feature>
<feature type="binding site" evidence="4">
    <location>
        <position position="189"/>
    </location>
    <ligand>
        <name>NAD(+)</name>
        <dbReference type="ChEBI" id="CHEBI:57540"/>
    </ligand>
</feature>
<dbReference type="GO" id="GO:0017136">
    <property type="term" value="F:histone deacetylase activity, NAD-dependent"/>
    <property type="evidence" value="ECO:0007669"/>
    <property type="project" value="TreeGrafter"/>
</dbReference>
<feature type="binding site" evidence="4">
    <location>
        <position position="104"/>
    </location>
    <ligand>
        <name>nicotinamide</name>
        <dbReference type="ChEBI" id="CHEBI:17154"/>
    </ligand>
</feature>
<comment type="similarity">
    <text evidence="4">Belongs to the sirtuin family. Class U subfamily.</text>
</comment>
<dbReference type="NCBIfam" id="NF001753">
    <property type="entry name" value="PRK00481.1-3"/>
    <property type="match status" value="1"/>
</dbReference>
<dbReference type="InterPro" id="IPR026590">
    <property type="entry name" value="Ssirtuin_cat_dom"/>
</dbReference>
<dbReference type="EC" id="2.3.1.286" evidence="4"/>
<dbReference type="Gene3D" id="3.40.50.1220">
    <property type="entry name" value="TPP-binding domain"/>
    <property type="match status" value="1"/>
</dbReference>
<feature type="binding site" evidence="4">
    <location>
        <position position="31"/>
    </location>
    <ligand>
        <name>NAD(+)</name>
        <dbReference type="ChEBI" id="CHEBI:57540"/>
    </ligand>
</feature>
<dbReference type="RefSeq" id="WP_101540272.1">
    <property type="nucleotide sequence ID" value="NZ_PKGS01000003.1"/>
</dbReference>
<comment type="cofactor">
    <cofactor evidence="4">
        <name>Zn(2+)</name>
        <dbReference type="ChEBI" id="CHEBI:29105"/>
    </cofactor>
    <text evidence="4">Binds 1 zinc ion per subunit.</text>
</comment>
<feature type="binding site" evidence="4 5">
    <location>
        <position position="127"/>
    </location>
    <ligand>
        <name>Zn(2+)</name>
        <dbReference type="ChEBI" id="CHEBI:29105"/>
    </ligand>
</feature>
<evidence type="ECO:0000256" key="2">
    <source>
        <dbReference type="ARBA" id="ARBA00022679"/>
    </source>
</evidence>
<feature type="binding site" evidence="4">
    <location>
        <position position="103"/>
    </location>
    <ligand>
        <name>NAD(+)</name>
        <dbReference type="ChEBI" id="CHEBI:57540"/>
    </ligand>
</feature>
<name>A0A2I1M904_9FIRM</name>
<feature type="binding site" evidence="4">
    <location>
        <position position="24"/>
    </location>
    <ligand>
        <name>NAD(+)</name>
        <dbReference type="ChEBI" id="CHEBI:57540"/>
    </ligand>
</feature>
<evidence type="ECO:0000256" key="1">
    <source>
        <dbReference type="ARBA" id="ARBA00022490"/>
    </source>
</evidence>
<feature type="binding site" evidence="4 5">
    <location>
        <position position="130"/>
    </location>
    <ligand>
        <name>Zn(2+)</name>
        <dbReference type="ChEBI" id="CHEBI:29105"/>
    </ligand>
</feature>
<evidence type="ECO:0000259" key="6">
    <source>
        <dbReference type="PROSITE" id="PS50305"/>
    </source>
</evidence>
<keyword evidence="4 5" id="KW-0479">Metal-binding</keyword>
<dbReference type="GO" id="GO:0070403">
    <property type="term" value="F:NAD+ binding"/>
    <property type="evidence" value="ECO:0007669"/>
    <property type="project" value="UniProtKB-UniRule"/>
</dbReference>
<feature type="binding site" evidence="4">
    <location>
        <position position="32"/>
    </location>
    <ligand>
        <name>NAD(+)</name>
        <dbReference type="ChEBI" id="CHEBI:57540"/>
    </ligand>
</feature>
<feature type="binding site" evidence="4">
    <location>
        <position position="104"/>
    </location>
    <ligand>
        <name>NAD(+)</name>
        <dbReference type="ChEBI" id="CHEBI:57540"/>
    </ligand>
</feature>
<feature type="binding site" evidence="4 5">
    <location>
        <position position="148"/>
    </location>
    <ligand>
        <name>Zn(2+)</name>
        <dbReference type="ChEBI" id="CHEBI:29105"/>
    </ligand>
</feature>
<accession>A0A2I1M904</accession>
<comment type="caution">
    <text evidence="7">The sequence shown here is derived from an EMBL/GenBank/DDBJ whole genome shotgun (WGS) entry which is preliminary data.</text>
</comment>
<dbReference type="InterPro" id="IPR029035">
    <property type="entry name" value="DHS-like_NAD/FAD-binding_dom"/>
</dbReference>
<comment type="subcellular location">
    <subcellularLocation>
        <location evidence="4">Cytoplasm</location>
    </subcellularLocation>
</comment>
<feature type="binding site" evidence="4">
    <location>
        <position position="190"/>
    </location>
    <ligand>
        <name>NAD(+)</name>
        <dbReference type="ChEBI" id="CHEBI:57540"/>
    </ligand>
</feature>
<dbReference type="InterPro" id="IPR026591">
    <property type="entry name" value="Sirtuin_cat_small_dom_sf"/>
</dbReference>
<organism evidence="7 8">
    <name type="scientific">Anaerococcus octavius</name>
    <dbReference type="NCBI Taxonomy" id="54007"/>
    <lineage>
        <taxon>Bacteria</taxon>
        <taxon>Bacillati</taxon>
        <taxon>Bacillota</taxon>
        <taxon>Tissierellia</taxon>
        <taxon>Tissierellales</taxon>
        <taxon>Peptoniphilaceae</taxon>
        <taxon>Anaerococcus</taxon>
    </lineage>
</organism>
<proteinExistence type="inferred from homology"/>
<dbReference type="AlphaFoldDB" id="A0A2I1M904"/>
<evidence type="ECO:0000256" key="5">
    <source>
        <dbReference type="PROSITE-ProRule" id="PRU00236"/>
    </source>
</evidence>
<feature type="binding site" evidence="4">
    <location>
        <position position="20"/>
    </location>
    <ligand>
        <name>NAD(+)</name>
        <dbReference type="ChEBI" id="CHEBI:57540"/>
    </ligand>
</feature>
<feature type="active site" description="Proton acceptor" evidence="4 5">
    <location>
        <position position="119"/>
    </location>
</feature>
<evidence type="ECO:0000313" key="7">
    <source>
        <dbReference type="EMBL" id="PKZ16611.1"/>
    </source>
</evidence>